<keyword evidence="2" id="KW-1185">Reference proteome</keyword>
<dbReference type="PANTHER" id="PTHR24413">
    <property type="entry name" value="SPECKLE-TYPE POZ PROTEIN"/>
    <property type="match status" value="1"/>
</dbReference>
<protein>
    <submittedName>
        <fullName evidence="3">BTB domain-containing protein</fullName>
    </submittedName>
</protein>
<dbReference type="WBParaSite" id="PDA_v2.g15316.t1">
    <property type="protein sequence ID" value="PDA_v2.g15316.t1"/>
    <property type="gene ID" value="PDA_v2.g15316"/>
</dbReference>
<name>A0A914PCJ3_9BILA</name>
<feature type="domain" description="BTB" evidence="1">
    <location>
        <begin position="461"/>
        <end position="523"/>
    </location>
</feature>
<dbReference type="SUPFAM" id="SSF54695">
    <property type="entry name" value="POZ domain"/>
    <property type="match status" value="1"/>
</dbReference>
<reference evidence="3" key="1">
    <citation type="submission" date="2022-11" db="UniProtKB">
        <authorList>
            <consortium name="WormBaseParasite"/>
        </authorList>
    </citation>
    <scope>IDENTIFICATION</scope>
</reference>
<organism evidence="2 3">
    <name type="scientific">Panagrolaimus davidi</name>
    <dbReference type="NCBI Taxonomy" id="227884"/>
    <lineage>
        <taxon>Eukaryota</taxon>
        <taxon>Metazoa</taxon>
        <taxon>Ecdysozoa</taxon>
        <taxon>Nematoda</taxon>
        <taxon>Chromadorea</taxon>
        <taxon>Rhabditida</taxon>
        <taxon>Tylenchina</taxon>
        <taxon>Panagrolaimomorpha</taxon>
        <taxon>Panagrolaimoidea</taxon>
        <taxon>Panagrolaimidae</taxon>
        <taxon>Panagrolaimus</taxon>
    </lineage>
</organism>
<evidence type="ECO:0000313" key="2">
    <source>
        <dbReference type="Proteomes" id="UP000887578"/>
    </source>
</evidence>
<accession>A0A914PCJ3</accession>
<dbReference type="PROSITE" id="PS50097">
    <property type="entry name" value="BTB"/>
    <property type="match status" value="1"/>
</dbReference>
<dbReference type="Pfam" id="PF00917">
    <property type="entry name" value="MATH"/>
    <property type="match status" value="1"/>
</dbReference>
<evidence type="ECO:0000313" key="3">
    <source>
        <dbReference type="WBParaSite" id="PDA_v2.g15316.t1"/>
    </source>
</evidence>
<dbReference type="InterPro" id="IPR000210">
    <property type="entry name" value="BTB/POZ_dom"/>
</dbReference>
<dbReference type="SUPFAM" id="SSF49599">
    <property type="entry name" value="TRAF domain-like"/>
    <property type="match status" value="2"/>
</dbReference>
<dbReference type="AlphaFoldDB" id="A0A914PCJ3"/>
<dbReference type="InterPro" id="IPR011333">
    <property type="entry name" value="SKP1/BTB/POZ_sf"/>
</dbReference>
<dbReference type="GO" id="GO:0030163">
    <property type="term" value="P:protein catabolic process"/>
    <property type="evidence" value="ECO:0007669"/>
    <property type="project" value="UniProtKB-ARBA"/>
</dbReference>
<dbReference type="CDD" id="cd18186">
    <property type="entry name" value="BTB_POZ_ZBTB_KLHL-like"/>
    <property type="match status" value="1"/>
</dbReference>
<dbReference type="InterPro" id="IPR002083">
    <property type="entry name" value="MATH/TRAF_dom"/>
</dbReference>
<dbReference type="Pfam" id="PF00651">
    <property type="entry name" value="BTB"/>
    <property type="match status" value="1"/>
</dbReference>
<sequence length="629" mass="72810">MENSIAKLQWHINDFQWQFEKSDLISLMESKNGFLEGKRYCISNMPDLQYFIRIYPNGDNEEHRGMAAIFFYEDLEYPVHMEWKFKKADLILLKDSEKGFLSGDCFCAFTIPGLQYYVKIYPNGFDDETHEYTCLIFYVNGLKERKIKAEYTLSVESANYSKNLNYIYEIYEGSGAAICKTADFFETKNNYFINDEIKVKVKGTLKTGRSLYTVSMYYIGIYPNDSTEKVAVYFCVNGSNERKILTEFEIFIESANFSKRYKHIYDIFGGRGILLKTSDFFEPKNNFFVNGEITVKVKGILKAEKSMAEKPTCPISMQWKIKEEDLKAKIESNGFLRSKRICLSSFSNVKYFLSIYSNRGKMVIYLNIEMGDEKKIKAVFDFSVDSVNFNSGIEYIFERSTGRGNILCPTIDLLDPLKGYIVDGFLIVNFHGILIIEKDQNTELDCHNDLVLNYYLLNQETDFTIVVGEKEIKVHKQVLMEASPVFAAMFESGMKEAIENKMIIKEEDFSVEVVDAAFNIYYNLNFPQNFAFENMLSVYKFADKYDIKFITNHLEDYLIKNISTSNVCQLEKFSTDFNVTKLHQSCVDFLVKCLQENIPILGADSLEKDFVFSLFLKTLSPVVETDTSV</sequence>
<dbReference type="Gene3D" id="3.30.710.10">
    <property type="entry name" value="Potassium Channel Kv1.1, Chain A"/>
    <property type="match status" value="1"/>
</dbReference>
<proteinExistence type="predicted"/>
<dbReference type="Proteomes" id="UP000887578">
    <property type="component" value="Unplaced"/>
</dbReference>
<evidence type="ECO:0000259" key="1">
    <source>
        <dbReference type="PROSITE" id="PS50097"/>
    </source>
</evidence>
<dbReference type="SMART" id="SM00225">
    <property type="entry name" value="BTB"/>
    <property type="match status" value="1"/>
</dbReference>